<evidence type="ECO:0000256" key="1">
    <source>
        <dbReference type="SAM" id="MobiDB-lite"/>
    </source>
</evidence>
<dbReference type="PROSITE" id="PS50076">
    <property type="entry name" value="DNAJ_2"/>
    <property type="match status" value="1"/>
</dbReference>
<evidence type="ECO:0000259" key="2">
    <source>
        <dbReference type="PROSITE" id="PS50076"/>
    </source>
</evidence>
<name>A0A078HP52_BRANA</name>
<dbReference type="EMBL" id="LK032442">
    <property type="protein sequence ID" value="CDY39179.1"/>
    <property type="molecule type" value="Genomic_DNA"/>
</dbReference>
<proteinExistence type="predicted"/>
<organism evidence="3 4">
    <name type="scientific">Brassica napus</name>
    <name type="common">Rape</name>
    <dbReference type="NCBI Taxonomy" id="3708"/>
    <lineage>
        <taxon>Eukaryota</taxon>
        <taxon>Viridiplantae</taxon>
        <taxon>Streptophyta</taxon>
        <taxon>Embryophyta</taxon>
        <taxon>Tracheophyta</taxon>
        <taxon>Spermatophyta</taxon>
        <taxon>Magnoliopsida</taxon>
        <taxon>eudicotyledons</taxon>
        <taxon>Gunneridae</taxon>
        <taxon>Pentapetalae</taxon>
        <taxon>rosids</taxon>
        <taxon>malvids</taxon>
        <taxon>Brassicales</taxon>
        <taxon>Brassicaceae</taxon>
        <taxon>Brassiceae</taxon>
        <taxon>Brassica</taxon>
    </lineage>
</organism>
<dbReference type="PANTHER" id="PTHR45098:SF1">
    <property type="entry name" value="DNAJ DOMAIN CONTAINING PROTEIN, EXPRESSED"/>
    <property type="match status" value="1"/>
</dbReference>
<dbReference type="PROSITE" id="PS00636">
    <property type="entry name" value="DNAJ_1"/>
    <property type="match status" value="1"/>
</dbReference>
<gene>
    <name evidence="3" type="primary">BnaC09g21650D</name>
    <name evidence="3" type="ORF">GSBRNA2T00067373001</name>
</gene>
<accession>A0A078HP52</accession>
<dbReference type="Proteomes" id="UP000028999">
    <property type="component" value="Unassembled WGS sequence"/>
</dbReference>
<reference evidence="3 4" key="1">
    <citation type="journal article" date="2014" name="Science">
        <title>Plant genetics. Early allopolyploid evolution in the post-Neolithic Brassica napus oilseed genome.</title>
        <authorList>
            <person name="Chalhoub B."/>
            <person name="Denoeud F."/>
            <person name="Liu S."/>
            <person name="Parkin I.A."/>
            <person name="Tang H."/>
            <person name="Wang X."/>
            <person name="Chiquet J."/>
            <person name="Belcram H."/>
            <person name="Tong C."/>
            <person name="Samans B."/>
            <person name="Correa M."/>
            <person name="Da Silva C."/>
            <person name="Just J."/>
            <person name="Falentin C."/>
            <person name="Koh C.S."/>
            <person name="Le Clainche I."/>
            <person name="Bernard M."/>
            <person name="Bento P."/>
            <person name="Noel B."/>
            <person name="Labadie K."/>
            <person name="Alberti A."/>
            <person name="Charles M."/>
            <person name="Arnaud D."/>
            <person name="Guo H."/>
            <person name="Daviaud C."/>
            <person name="Alamery S."/>
            <person name="Jabbari K."/>
            <person name="Zhao M."/>
            <person name="Edger P.P."/>
            <person name="Chelaifa H."/>
            <person name="Tack D."/>
            <person name="Lassalle G."/>
            <person name="Mestiri I."/>
            <person name="Schnel N."/>
            <person name="Le Paslier M.C."/>
            <person name="Fan G."/>
            <person name="Renault V."/>
            <person name="Bayer P.E."/>
            <person name="Golicz A.A."/>
            <person name="Manoli S."/>
            <person name="Lee T.H."/>
            <person name="Thi V.H."/>
            <person name="Chalabi S."/>
            <person name="Hu Q."/>
            <person name="Fan C."/>
            <person name="Tollenaere R."/>
            <person name="Lu Y."/>
            <person name="Battail C."/>
            <person name="Shen J."/>
            <person name="Sidebottom C.H."/>
            <person name="Wang X."/>
            <person name="Canaguier A."/>
            <person name="Chauveau A."/>
            <person name="Berard A."/>
            <person name="Deniot G."/>
            <person name="Guan M."/>
            <person name="Liu Z."/>
            <person name="Sun F."/>
            <person name="Lim Y.P."/>
            <person name="Lyons E."/>
            <person name="Town C.D."/>
            <person name="Bancroft I."/>
            <person name="Wang X."/>
            <person name="Meng J."/>
            <person name="Ma J."/>
            <person name="Pires J.C."/>
            <person name="King G.J."/>
            <person name="Brunel D."/>
            <person name="Delourme R."/>
            <person name="Renard M."/>
            <person name="Aury J.M."/>
            <person name="Adams K.L."/>
            <person name="Batley J."/>
            <person name="Snowdon R.J."/>
            <person name="Tost J."/>
            <person name="Edwards D."/>
            <person name="Zhou Y."/>
            <person name="Hua W."/>
            <person name="Sharpe A.G."/>
            <person name="Paterson A.H."/>
            <person name="Guan C."/>
            <person name="Wincker P."/>
        </authorList>
    </citation>
    <scope>NUCLEOTIDE SEQUENCE [LARGE SCALE GENOMIC DNA]</scope>
    <source>
        <strain evidence="4">cv. Darmor-bzh</strain>
    </source>
</reference>
<dbReference type="CDD" id="cd06257">
    <property type="entry name" value="DnaJ"/>
    <property type="match status" value="1"/>
</dbReference>
<dbReference type="Pfam" id="PF00226">
    <property type="entry name" value="DnaJ"/>
    <property type="match status" value="1"/>
</dbReference>
<feature type="compositionally biased region" description="Polar residues" evidence="1">
    <location>
        <begin position="143"/>
        <end position="153"/>
    </location>
</feature>
<dbReference type="InterPro" id="IPR018253">
    <property type="entry name" value="DnaJ_domain_CS"/>
</dbReference>
<evidence type="ECO:0000313" key="4">
    <source>
        <dbReference type="Proteomes" id="UP000028999"/>
    </source>
</evidence>
<keyword evidence="4" id="KW-1185">Reference proteome</keyword>
<dbReference type="SUPFAM" id="SSF46565">
    <property type="entry name" value="Chaperone J-domain"/>
    <property type="match status" value="1"/>
</dbReference>
<feature type="region of interest" description="Disordered" evidence="1">
    <location>
        <begin position="77"/>
        <end position="103"/>
    </location>
</feature>
<protein>
    <submittedName>
        <fullName evidence="3">BnaC09g21650D protein</fullName>
    </submittedName>
</protein>
<dbReference type="PaxDb" id="3708-A0A078HP52"/>
<dbReference type="InterPro" id="IPR001623">
    <property type="entry name" value="DnaJ_domain"/>
</dbReference>
<dbReference type="AlphaFoldDB" id="A0A078HP52"/>
<dbReference type="PANTHER" id="PTHR45098">
    <property type="entry name" value="DNAJ DOMAIN CONTAINING PROTEIN, EXPRESSED"/>
    <property type="match status" value="1"/>
</dbReference>
<evidence type="ECO:0000313" key="3">
    <source>
        <dbReference type="EMBL" id="CDY39179.1"/>
    </source>
</evidence>
<dbReference type="Gene3D" id="1.10.287.110">
    <property type="entry name" value="DnaJ domain"/>
    <property type="match status" value="1"/>
</dbReference>
<dbReference type="SMART" id="SM00271">
    <property type="entry name" value="DnaJ"/>
    <property type="match status" value="1"/>
</dbReference>
<dbReference type="STRING" id="3708.A0A078HP52"/>
<dbReference type="InterPro" id="IPR036869">
    <property type="entry name" value="J_dom_sf"/>
</dbReference>
<dbReference type="Gramene" id="CDY39179">
    <property type="protein sequence ID" value="CDY39179"/>
    <property type="gene ID" value="GSBRNA2T00067373001"/>
</dbReference>
<sequence>MLIGKILLNSGEEAQKLSEKEITKAYRLKALVLHPDKRPDDPDAHEKFQRVKTSYEVLKDKKAKKLFDELLRIQREKQEKKSQSGFQEAGKNSIRPTFTRGKSPLRGERSLLWKVREDTREEGEIRIDGEDKITVHQEEEKNLGSNSNASLTKGVTPLLGDQRDSTKVTTTLGDMGNGLILASESLGDVTTTLEQYGGTNVGVEWSQNEDGMELGEDDHNWKESDEILEFEDEFQDLTDGEDKIMTQEGATEATEENALVRDTADTEAPAMEKKVAPRKPLFSGNVGVHTKKFTQVLMSPRKCVAPKQTGRKGGGGGGAKKMEDKGFELATWVQEGARPYHWAMMFRTIFSKLFHQSLSPTSACCSCSGVRPAPPASEASFLLHLCFTFASPSLSHFSRLLGEGSASPQSLRSLVLVESFGCGVVFGLLCGVVQRTESSLRCQESSGGFL</sequence>
<dbReference type="PRINTS" id="PR00625">
    <property type="entry name" value="JDOMAIN"/>
</dbReference>
<feature type="region of interest" description="Disordered" evidence="1">
    <location>
        <begin position="139"/>
        <end position="160"/>
    </location>
</feature>
<feature type="domain" description="J" evidence="2">
    <location>
        <begin position="1"/>
        <end position="71"/>
    </location>
</feature>